<comment type="caution">
    <text evidence="1">The sequence shown here is derived from an EMBL/GenBank/DDBJ whole genome shotgun (WGS) entry which is preliminary data.</text>
</comment>
<reference evidence="1 2" key="1">
    <citation type="submission" date="2018-08" db="EMBL/GenBank/DDBJ databases">
        <title>Lysobacter soli KCTC 22011, whole genome shotgun sequence.</title>
        <authorList>
            <person name="Zhang X."/>
            <person name="Feng G."/>
            <person name="Zhu H."/>
        </authorList>
    </citation>
    <scope>NUCLEOTIDE SEQUENCE [LARGE SCALE GENOMIC DNA]</scope>
    <source>
        <strain evidence="1 2">KCTC 22011</strain>
    </source>
</reference>
<accession>A0A3D8VDF4</accession>
<dbReference type="EMBL" id="QTJR01000005">
    <property type="protein sequence ID" value="RDY67454.1"/>
    <property type="molecule type" value="Genomic_DNA"/>
</dbReference>
<keyword evidence="2" id="KW-1185">Reference proteome</keyword>
<dbReference type="CDD" id="cd24012">
    <property type="entry name" value="ASKHA_NBD_KDGal-kinase"/>
    <property type="match status" value="1"/>
</dbReference>
<evidence type="ECO:0000313" key="2">
    <source>
        <dbReference type="Proteomes" id="UP000256829"/>
    </source>
</evidence>
<organism evidence="1 2">
    <name type="scientific">Lysobacter soli</name>
    <dbReference type="NCBI Taxonomy" id="453783"/>
    <lineage>
        <taxon>Bacteria</taxon>
        <taxon>Pseudomonadati</taxon>
        <taxon>Pseudomonadota</taxon>
        <taxon>Gammaproteobacteria</taxon>
        <taxon>Lysobacterales</taxon>
        <taxon>Lysobacteraceae</taxon>
        <taxon>Lysobacter</taxon>
    </lineage>
</organism>
<keyword evidence="1" id="KW-0808">Transferase</keyword>
<dbReference type="Proteomes" id="UP000256829">
    <property type="component" value="Unassembled WGS sequence"/>
</dbReference>
<dbReference type="InterPro" id="IPR007729">
    <property type="entry name" value="DGOK"/>
</dbReference>
<dbReference type="AlphaFoldDB" id="A0A3D8VDF4"/>
<sequence>MSDPSSDSIVGINWGSSNFRAHLIAPDGAVVDTLEAAAGVATVQRDGMVDIAGRVRARWPDATRVYAAGMIGSNVGWTDAGYVDCPAGFDRLSGRLVPTRIGELDLHIVPGLACVRERDGAPDIMRGEETELLGLQASGRLGDAPLVALPGTHTKWVRIVDGRVHEFMTAMSGEIYDRLTAAGLLASIVEGPGNDGAAFRDGVRTSASRTLGLGALLFGARARVIRGMLPKADASAYLRGLLIGSEIADALALFPRRENVAIPLVGSPAVCALYAAALEELGIASHAVASADAIARGFVEIDARARASG</sequence>
<dbReference type="Gene3D" id="3.30.420.310">
    <property type="entry name" value="2-keto-3-deoxy-galactonokinase, C-terminal domain"/>
    <property type="match status" value="1"/>
</dbReference>
<dbReference type="GO" id="GO:0008671">
    <property type="term" value="F:2-dehydro-3-deoxygalactonokinase activity"/>
    <property type="evidence" value="ECO:0007669"/>
    <property type="project" value="InterPro"/>
</dbReference>
<dbReference type="GO" id="GO:0034194">
    <property type="term" value="P:D-galactonate catabolic process"/>
    <property type="evidence" value="ECO:0007669"/>
    <property type="project" value="InterPro"/>
</dbReference>
<keyword evidence="1" id="KW-0418">Kinase</keyword>
<protein>
    <submittedName>
        <fullName evidence="1">2-oxo-3-deoxygalactonate kinase</fullName>
    </submittedName>
</protein>
<gene>
    <name evidence="1" type="ORF">DX912_09275</name>
</gene>
<dbReference type="InterPro" id="IPR042257">
    <property type="entry name" value="DGOK_C"/>
</dbReference>
<dbReference type="Gene3D" id="3.30.420.300">
    <property type="entry name" value="2-keto-3-deoxy-galactonokinase, substrate binding domain"/>
    <property type="match status" value="1"/>
</dbReference>
<dbReference type="RefSeq" id="WP_115842221.1">
    <property type="nucleotide sequence ID" value="NZ_CP183976.1"/>
</dbReference>
<dbReference type="InterPro" id="IPR042258">
    <property type="entry name" value="DGOK_N"/>
</dbReference>
<proteinExistence type="predicted"/>
<name>A0A3D8VDF4_9GAMM</name>
<evidence type="ECO:0000313" key="1">
    <source>
        <dbReference type="EMBL" id="RDY67454.1"/>
    </source>
</evidence>
<dbReference type="Pfam" id="PF05035">
    <property type="entry name" value="DGOK"/>
    <property type="match status" value="1"/>
</dbReference>